<feature type="domain" description="RecX second three-helical" evidence="6">
    <location>
        <begin position="114"/>
        <end position="154"/>
    </location>
</feature>
<evidence type="ECO:0000256" key="1">
    <source>
        <dbReference type="ARBA" id="ARBA00004496"/>
    </source>
</evidence>
<dbReference type="Pfam" id="PF02631">
    <property type="entry name" value="RecX_HTH2"/>
    <property type="match status" value="1"/>
</dbReference>
<protein>
    <recommendedName>
        <fullName evidence="3 5">Regulatory protein RecX</fullName>
    </recommendedName>
</protein>
<dbReference type="HAMAP" id="MF_01114">
    <property type="entry name" value="RecX"/>
    <property type="match status" value="1"/>
</dbReference>
<dbReference type="InterPro" id="IPR053924">
    <property type="entry name" value="RecX_HTH_2nd"/>
</dbReference>
<dbReference type="PANTHER" id="PTHR33602">
    <property type="entry name" value="REGULATORY PROTEIN RECX FAMILY PROTEIN"/>
    <property type="match status" value="1"/>
</dbReference>
<evidence type="ECO:0000313" key="11">
    <source>
        <dbReference type="Proteomes" id="UP001058016"/>
    </source>
</evidence>
<proteinExistence type="inferred from homology"/>
<dbReference type="Proteomes" id="UP001058072">
    <property type="component" value="Chromosome"/>
</dbReference>
<evidence type="ECO:0000259" key="8">
    <source>
        <dbReference type="Pfam" id="PF21982"/>
    </source>
</evidence>
<comment type="function">
    <text evidence="5">Modulates RecA activity.</text>
</comment>
<evidence type="ECO:0000256" key="3">
    <source>
        <dbReference type="ARBA" id="ARBA00018111"/>
    </source>
</evidence>
<gene>
    <name evidence="5" type="primary">recX</name>
    <name evidence="9" type="ORF">J0J69_10510</name>
    <name evidence="10" type="ORF">J0J70_03375</name>
</gene>
<feature type="domain" description="RecX first three-helical" evidence="8">
    <location>
        <begin position="68"/>
        <end position="107"/>
    </location>
</feature>
<sequence length="275" mass="32221">MTSSSYKVLKLTHLKAQDYEVAIQTPNQHVVLLPVHEELVLKFRLVEGKELDECQITELNGKLDLGRAYQYALNLLSRKSYTTAQIYEKLEAKEYEIEIIQEVLKRLVDVGLLNDEQYTSSYINHQVIMGKKGPNKVKQELLQKGISDRLINQYMPVYEEEIQIEHATKLANQVVRMNTKYGPHFIKQKICQHLMTKGFNRSVIDKAIENIKLVEDSEEENPILVKEIEKLYRKHHRLMGYEKKTKVVQSLMRKGFSYDDISTVYERICEELEDE</sequence>
<evidence type="ECO:0000313" key="10">
    <source>
        <dbReference type="EMBL" id="UUF09652.1"/>
    </source>
</evidence>
<dbReference type="AlphaFoldDB" id="A0A9Q9CTB9"/>
<evidence type="ECO:0000259" key="7">
    <source>
        <dbReference type="Pfam" id="PF21981"/>
    </source>
</evidence>
<name>A0A9Q9CTB9_9FIRM</name>
<comment type="subcellular location">
    <subcellularLocation>
        <location evidence="1 5">Cytoplasm</location>
    </subcellularLocation>
</comment>
<dbReference type="InterPro" id="IPR036388">
    <property type="entry name" value="WH-like_DNA-bd_sf"/>
</dbReference>
<dbReference type="InterPro" id="IPR053926">
    <property type="entry name" value="RecX_HTH_1st"/>
</dbReference>
<comment type="similarity">
    <text evidence="2 5">Belongs to the RecX family.</text>
</comment>
<dbReference type="GO" id="GO:0005737">
    <property type="term" value="C:cytoplasm"/>
    <property type="evidence" value="ECO:0007669"/>
    <property type="project" value="UniProtKB-SubCell"/>
</dbReference>
<evidence type="ECO:0000313" key="9">
    <source>
        <dbReference type="EMBL" id="UUF07303.1"/>
    </source>
</evidence>
<dbReference type="Pfam" id="PF21981">
    <property type="entry name" value="RecX_HTH3"/>
    <property type="match status" value="2"/>
</dbReference>
<evidence type="ECO:0000256" key="2">
    <source>
        <dbReference type="ARBA" id="ARBA00009695"/>
    </source>
</evidence>
<dbReference type="Gene3D" id="1.10.10.10">
    <property type="entry name" value="Winged helix-like DNA-binding domain superfamily/Winged helix DNA-binding domain"/>
    <property type="match status" value="4"/>
</dbReference>
<organism evidence="10 12">
    <name type="scientific">Turicibacter bilis</name>
    <dbReference type="NCBI Taxonomy" id="2735723"/>
    <lineage>
        <taxon>Bacteria</taxon>
        <taxon>Bacillati</taxon>
        <taxon>Bacillota</taxon>
        <taxon>Erysipelotrichia</taxon>
        <taxon>Erysipelotrichales</taxon>
        <taxon>Turicibacteraceae</taxon>
        <taxon>Turicibacter</taxon>
    </lineage>
</organism>
<feature type="domain" description="RecX third three-helical" evidence="7">
    <location>
        <begin position="223"/>
        <end position="264"/>
    </location>
</feature>
<evidence type="ECO:0000259" key="6">
    <source>
        <dbReference type="Pfam" id="PF02631"/>
    </source>
</evidence>
<dbReference type="InterPro" id="IPR053925">
    <property type="entry name" value="RecX_HTH_3rd"/>
</dbReference>
<dbReference type="PANTHER" id="PTHR33602:SF1">
    <property type="entry name" value="REGULATORY PROTEIN RECX FAMILY PROTEIN"/>
    <property type="match status" value="1"/>
</dbReference>
<evidence type="ECO:0000313" key="12">
    <source>
        <dbReference type="Proteomes" id="UP001058072"/>
    </source>
</evidence>
<reference evidence="10 11" key="1">
    <citation type="submission" date="2021-03" db="EMBL/GenBank/DDBJ databases">
        <title>Comparative Genomics and Metabolomics in the genus Turicibacter.</title>
        <authorList>
            <person name="Maki J."/>
            <person name="Looft T."/>
        </authorList>
    </citation>
    <scope>NUCLEOTIDE SEQUENCE</scope>
    <source>
        <strain evidence="10">ISU324</strain>
        <strain evidence="9 11">MMM721</strain>
    </source>
</reference>
<dbReference type="EMBL" id="CP071250">
    <property type="protein sequence ID" value="UUF09652.1"/>
    <property type="molecule type" value="Genomic_DNA"/>
</dbReference>
<evidence type="ECO:0000256" key="4">
    <source>
        <dbReference type="ARBA" id="ARBA00022490"/>
    </source>
</evidence>
<dbReference type="Pfam" id="PF21982">
    <property type="entry name" value="RecX_HTH1"/>
    <property type="match status" value="1"/>
</dbReference>
<keyword evidence="11" id="KW-1185">Reference proteome</keyword>
<dbReference type="Proteomes" id="UP001058016">
    <property type="component" value="Chromosome"/>
</dbReference>
<feature type="domain" description="RecX third three-helical" evidence="7">
    <location>
        <begin position="161"/>
        <end position="208"/>
    </location>
</feature>
<evidence type="ECO:0000256" key="5">
    <source>
        <dbReference type="HAMAP-Rule" id="MF_01114"/>
    </source>
</evidence>
<keyword evidence="4 5" id="KW-0963">Cytoplasm</keyword>
<dbReference type="EMBL" id="CP071249">
    <property type="protein sequence ID" value="UUF07303.1"/>
    <property type="molecule type" value="Genomic_DNA"/>
</dbReference>
<dbReference type="InterPro" id="IPR003783">
    <property type="entry name" value="Regulatory_RecX"/>
</dbReference>
<dbReference type="GO" id="GO:0006282">
    <property type="term" value="P:regulation of DNA repair"/>
    <property type="evidence" value="ECO:0007669"/>
    <property type="project" value="UniProtKB-UniRule"/>
</dbReference>
<accession>A0A9Q9CTB9</accession>